<keyword evidence="2" id="KW-0624">Polysaccharide degradation</keyword>
<dbReference type="Proteomes" id="UP000253318">
    <property type="component" value="Unassembled WGS sequence"/>
</dbReference>
<dbReference type="SUPFAM" id="SSF50969">
    <property type="entry name" value="YVTN repeat-like/Quinoprotein amine dehydrogenase"/>
    <property type="match status" value="1"/>
</dbReference>
<evidence type="ECO:0000256" key="1">
    <source>
        <dbReference type="ARBA" id="ARBA00023295"/>
    </source>
</evidence>
<keyword evidence="4" id="KW-1133">Transmembrane helix</keyword>
<gene>
    <name evidence="6" type="ORF">DEF24_21695</name>
</gene>
<feature type="compositionally biased region" description="Low complexity" evidence="3">
    <location>
        <begin position="426"/>
        <end position="437"/>
    </location>
</feature>
<dbReference type="InterPro" id="IPR003961">
    <property type="entry name" value="FN3_dom"/>
</dbReference>
<dbReference type="GO" id="GO:0016798">
    <property type="term" value="F:hydrolase activity, acting on glycosyl bonds"/>
    <property type="evidence" value="ECO:0007669"/>
    <property type="project" value="UniProtKB-KW"/>
</dbReference>
<dbReference type="EMBL" id="QEIN01000214">
    <property type="protein sequence ID" value="RCV52659.1"/>
    <property type="molecule type" value="Genomic_DNA"/>
</dbReference>
<feature type="compositionally biased region" description="Pro residues" evidence="3">
    <location>
        <begin position="401"/>
        <end position="417"/>
    </location>
</feature>
<evidence type="ECO:0000256" key="3">
    <source>
        <dbReference type="SAM" id="MobiDB-lite"/>
    </source>
</evidence>
<keyword evidence="2" id="KW-0119">Carbohydrate metabolism</keyword>
<organism evidence="6 7">
    <name type="scientific">Marinitenerispora sediminis</name>
    <dbReference type="NCBI Taxonomy" id="1931232"/>
    <lineage>
        <taxon>Bacteria</taxon>
        <taxon>Bacillati</taxon>
        <taxon>Actinomycetota</taxon>
        <taxon>Actinomycetes</taxon>
        <taxon>Streptosporangiales</taxon>
        <taxon>Nocardiopsidaceae</taxon>
        <taxon>Marinitenerispora</taxon>
    </lineage>
</organism>
<dbReference type="PROSITE" id="PS50853">
    <property type="entry name" value="FN3"/>
    <property type="match status" value="2"/>
</dbReference>
<dbReference type="InterPro" id="IPR013783">
    <property type="entry name" value="Ig-like_fold"/>
</dbReference>
<evidence type="ECO:0000256" key="4">
    <source>
        <dbReference type="SAM" id="Phobius"/>
    </source>
</evidence>
<dbReference type="Gene3D" id="2.60.40.10">
    <property type="entry name" value="Immunoglobulins"/>
    <property type="match status" value="2"/>
</dbReference>
<dbReference type="PANTHER" id="PTHR47135:SF1">
    <property type="entry name" value="FIBRONECTIN TYPE III DOMAIN-CONTAINING PROTEIN 7"/>
    <property type="match status" value="1"/>
</dbReference>
<keyword evidence="1" id="KW-0326">Glycosidase</keyword>
<feature type="compositionally biased region" description="Acidic residues" evidence="3">
    <location>
        <begin position="446"/>
        <end position="456"/>
    </location>
</feature>
<name>A0A368T0F7_9ACTN</name>
<dbReference type="OrthoDB" id="3372012at2"/>
<dbReference type="GO" id="GO:0000272">
    <property type="term" value="P:polysaccharide catabolic process"/>
    <property type="evidence" value="ECO:0007669"/>
    <property type="project" value="UniProtKB-KW"/>
</dbReference>
<protein>
    <recommendedName>
        <fullName evidence="5">Fibronectin type-III domain-containing protein</fullName>
    </recommendedName>
</protein>
<evidence type="ECO:0000313" key="6">
    <source>
        <dbReference type="EMBL" id="RCV52659.1"/>
    </source>
</evidence>
<evidence type="ECO:0000313" key="7">
    <source>
        <dbReference type="Proteomes" id="UP000253318"/>
    </source>
</evidence>
<dbReference type="CDD" id="cd00063">
    <property type="entry name" value="FN3"/>
    <property type="match status" value="2"/>
</dbReference>
<comment type="caution">
    <text evidence="6">The sequence shown here is derived from an EMBL/GenBank/DDBJ whole genome shotgun (WGS) entry which is preliminary data.</text>
</comment>
<dbReference type="InterPro" id="IPR011044">
    <property type="entry name" value="Quino_amine_DH_bsu"/>
</dbReference>
<evidence type="ECO:0000259" key="5">
    <source>
        <dbReference type="PROSITE" id="PS50853"/>
    </source>
</evidence>
<sequence length="729" mass="73856">MNRSRGTVRERIVAAARRLRSGSGASGVTTVVLAVALVCTVFGAGALGRADEMSDGNVWLWSSLTGEISRVNGHSGQVDLVSRLPESAGDRVRVTQNDQYLILHDLDTGRMTAIDLNRMGFSGRVDLGGNGDFTLALGEDTAVVIDRRTGEVQPVDPATLQSTGERVRMPAPLVGGAFDDEGALWLGVPSQGTVAGVAASEGEVEVARTVAVADPGDDLAVSALDRGSLTVNRSDDELTAVTGTGDPVVVPSPIPLDDATVPDRTTGDLLAVTSPEAGRILTLSGIEGGEPELGSITVDLGDAGTAVPYEGRVYLPFAKEGLVRVYAPDGVEEQVVTVPDAEGDLEVEVREGHLFVNAPDSRSAVVVDPSGRARVIDKYAPPPGPGGDPAEPGSITDPLPAAEPPASDPGPDAPAPPAEGDGEDGGLPLPGLPSAGPGTPPRPEPEESEEPEEPETGEAPGAPTPVSHEAGDGSVTLSWSAAYSPDAPVQRYVVTWDGGRTTVGGDELGTTITGLANGTAYRFRVTATNRYGTGPAAQSAEVTPSRGAPAAPDWVSAEAGGDGTATVTWAPVDGAVDYLVSTQADPAADVADRTSTGTSVEVTGLRPGSTYTFSVVARGEGGVSGEAASSAPLTLPETELGAPAEVSFQVSGGTIAVTWSAVEGAAQYRVSPGGDGAISLETATVSGTSHSYQRTSGRCFSFTVHAVGSDGTAAATGTTSPASCVLDFG</sequence>
<dbReference type="InterPro" id="IPR036116">
    <property type="entry name" value="FN3_sf"/>
</dbReference>
<dbReference type="Pfam" id="PF00041">
    <property type="entry name" value="fn3"/>
    <property type="match status" value="2"/>
</dbReference>
<accession>A0A368T0F7</accession>
<feature type="region of interest" description="Disordered" evidence="3">
    <location>
        <begin position="375"/>
        <end position="472"/>
    </location>
</feature>
<feature type="transmembrane region" description="Helical" evidence="4">
    <location>
        <begin position="21"/>
        <end position="47"/>
    </location>
</feature>
<keyword evidence="7" id="KW-1185">Reference proteome</keyword>
<keyword evidence="4" id="KW-0812">Transmembrane</keyword>
<feature type="domain" description="Fibronectin type-III" evidence="5">
    <location>
        <begin position="548"/>
        <end position="638"/>
    </location>
</feature>
<reference evidence="6 7" key="1">
    <citation type="submission" date="2018-04" db="EMBL/GenBank/DDBJ databases">
        <title>Novel actinobacteria from marine sediment.</title>
        <authorList>
            <person name="Ng Z.Y."/>
            <person name="Tan G.Y.A."/>
        </authorList>
    </citation>
    <scope>NUCLEOTIDE SEQUENCE [LARGE SCALE GENOMIC DNA]</scope>
    <source>
        <strain evidence="6 7">TPS81</strain>
    </source>
</reference>
<dbReference type="SUPFAM" id="SSF49265">
    <property type="entry name" value="Fibronectin type III"/>
    <property type="match status" value="2"/>
</dbReference>
<dbReference type="PANTHER" id="PTHR47135">
    <property type="entry name" value="FIBRONECTIN TYPE III DOMAIN-CONTAINING PROTEIN 7"/>
    <property type="match status" value="1"/>
</dbReference>
<dbReference type="AlphaFoldDB" id="A0A368T0F7"/>
<proteinExistence type="predicted"/>
<dbReference type="SMART" id="SM00060">
    <property type="entry name" value="FN3"/>
    <property type="match status" value="3"/>
</dbReference>
<evidence type="ECO:0000256" key="2">
    <source>
        <dbReference type="ARBA" id="ARBA00023326"/>
    </source>
</evidence>
<feature type="domain" description="Fibronectin type-III" evidence="5">
    <location>
        <begin position="459"/>
        <end position="547"/>
    </location>
</feature>
<keyword evidence="4" id="KW-0472">Membrane</keyword>
<keyword evidence="1" id="KW-0378">Hydrolase</keyword>